<organism evidence="1 2">
    <name type="scientific">Mycena citricolor</name>
    <dbReference type="NCBI Taxonomy" id="2018698"/>
    <lineage>
        <taxon>Eukaryota</taxon>
        <taxon>Fungi</taxon>
        <taxon>Dikarya</taxon>
        <taxon>Basidiomycota</taxon>
        <taxon>Agaricomycotina</taxon>
        <taxon>Agaricomycetes</taxon>
        <taxon>Agaricomycetidae</taxon>
        <taxon>Agaricales</taxon>
        <taxon>Marasmiineae</taxon>
        <taxon>Mycenaceae</taxon>
        <taxon>Mycena</taxon>
    </lineage>
</organism>
<dbReference type="Proteomes" id="UP001295794">
    <property type="component" value="Unassembled WGS sequence"/>
</dbReference>
<dbReference type="InterPro" id="IPR036047">
    <property type="entry name" value="F-box-like_dom_sf"/>
</dbReference>
<accession>A0AAD2JUI9</accession>
<sequence>MLTFHDLNEDVVLRVLSFCDVYTVLTFSTLNRHSHSLTQSTTLWLALAANLGAYFSDAKIAALRRLPRNGIIEELKKLVCGPAAISGDLTLTEHSLPDPTGAVDGWTKCKVLPGGEFIMLDNIDALTCVWRQTGEIVWRKATLCLWAYEMDQDSAGDIHLAVLTIGDGGANPYSMTVVHLQRSSGQARVTFSSDVPMRRTDPIHAVAIHGSYVGALWEDGPLRIGGAMITNWVTKKWLAVELDAPRSTPSMRILPGHFIFLSAAMKANQQGSYEDILHVYPISRFDGLWKPTHQEWKSHPLSSFRPLLFERLIHNGVCYGDQGDMTMRMHPNPLRDGGYRLTLSAWENMYPPSEHEPHEWFCASFTYHFSIDHTGSLSLTHKSVRPADSTFHKMSTSYAGFLLMKQPGAPRHARLANRHLPQEDDVQS</sequence>
<dbReference type="EMBL" id="CAVNYO010000020">
    <property type="protein sequence ID" value="CAK5262540.1"/>
    <property type="molecule type" value="Genomic_DNA"/>
</dbReference>
<reference evidence="1" key="1">
    <citation type="submission" date="2023-11" db="EMBL/GenBank/DDBJ databases">
        <authorList>
            <person name="De Vega J J."/>
            <person name="De Vega J J."/>
        </authorList>
    </citation>
    <scope>NUCLEOTIDE SEQUENCE</scope>
</reference>
<evidence type="ECO:0000313" key="2">
    <source>
        <dbReference type="Proteomes" id="UP001295794"/>
    </source>
</evidence>
<comment type="caution">
    <text evidence="1">The sequence shown here is derived from an EMBL/GenBank/DDBJ whole genome shotgun (WGS) entry which is preliminary data.</text>
</comment>
<name>A0AAD2JUI9_9AGAR</name>
<evidence type="ECO:0000313" key="1">
    <source>
        <dbReference type="EMBL" id="CAK5262540.1"/>
    </source>
</evidence>
<dbReference type="AlphaFoldDB" id="A0AAD2JUI9"/>
<protein>
    <recommendedName>
        <fullName evidence="3">F-box domain-containing protein</fullName>
    </recommendedName>
</protein>
<evidence type="ECO:0008006" key="3">
    <source>
        <dbReference type="Google" id="ProtNLM"/>
    </source>
</evidence>
<proteinExistence type="predicted"/>
<keyword evidence="2" id="KW-1185">Reference proteome</keyword>
<gene>
    <name evidence="1" type="ORF">MYCIT1_LOCUS1342</name>
</gene>
<dbReference type="SUPFAM" id="SSF81383">
    <property type="entry name" value="F-box domain"/>
    <property type="match status" value="1"/>
</dbReference>
<feature type="non-terminal residue" evidence="1">
    <location>
        <position position="1"/>
    </location>
</feature>